<dbReference type="Gene3D" id="6.20.350.10">
    <property type="match status" value="1"/>
</dbReference>
<name>A0A3A9AW76_9FIRM</name>
<comment type="caution">
    <text evidence="3">The sequence shown here is derived from an EMBL/GenBank/DDBJ whole genome shotgun (WGS) entry which is preliminary data.</text>
</comment>
<gene>
    <name evidence="3" type="ORF">D7V94_09440</name>
</gene>
<keyword evidence="1" id="KW-0472">Membrane</keyword>
<keyword evidence="1" id="KW-1133">Transmembrane helix</keyword>
<sequence>MKKFLHMLNKSLSISYKIFPFFVGMYCYYPVFVDEAHSFPFLDAVYASIMLYSGSIESGVEVNGLLQLVRFLALATTLNIVINALDKMNDVIIRLKLFNPKATVVYGDSGYVEYIFESIPPGQRIRAGEKMIEGAARYLLMFSEDNKSLEFYQKNYKSLKSKNVYIMLENISRQNIENPLITVFSITENCARQYWKNYPVTSNEKIAIIGFGNIGKNILFYGLQMNLIDPGQRLTYHIYGDGRDFRREHTELDQMRPDEVIFHDDGVYEFVEMADFDRVIICGSREGSSNVEIASKLLVASPVSSQIYIYVPNGDIVTNLFGSNRLICFGTTKETASCDIIFNEKTMAAARRQHEFYYKKYGGTPWEKLDAFKRYSNVSSSDYRYMINQLLDKGVSFETVAELEHIRWCRYHYLHNWKYGPVTNAKKRIHNCLIPFSELSEAEKIKDIEAIKSTMEDETIT</sequence>
<evidence type="ECO:0000259" key="2">
    <source>
        <dbReference type="Pfam" id="PF02026"/>
    </source>
</evidence>
<accession>A0A3A9AW76</accession>
<dbReference type="RefSeq" id="WP_120469124.1">
    <property type="nucleotide sequence ID" value="NZ_RAYQ01000009.1"/>
</dbReference>
<evidence type="ECO:0000313" key="3">
    <source>
        <dbReference type="EMBL" id="RKI91496.1"/>
    </source>
</evidence>
<dbReference type="InterPro" id="IPR003032">
    <property type="entry name" value="Ryanodine_rcpt"/>
</dbReference>
<proteinExistence type="predicted"/>
<evidence type="ECO:0000256" key="1">
    <source>
        <dbReference type="SAM" id="Phobius"/>
    </source>
</evidence>
<protein>
    <recommendedName>
        <fullName evidence="2">Ryanodine receptor Ryr domain-containing protein</fullName>
    </recommendedName>
</protein>
<dbReference type="AlphaFoldDB" id="A0A3A9AW76"/>
<dbReference type="OrthoDB" id="89777at2"/>
<keyword evidence="1" id="KW-0812">Transmembrane</keyword>
<dbReference type="EMBL" id="RAYQ01000009">
    <property type="protein sequence ID" value="RKI91496.1"/>
    <property type="molecule type" value="Genomic_DNA"/>
</dbReference>
<keyword evidence="4" id="KW-1185">Reference proteome</keyword>
<feature type="domain" description="Ryanodine receptor Ryr" evidence="2">
    <location>
        <begin position="398"/>
        <end position="455"/>
    </location>
</feature>
<dbReference type="Proteomes" id="UP000280696">
    <property type="component" value="Unassembled WGS sequence"/>
</dbReference>
<organism evidence="3 4">
    <name type="scientific">Parablautia intestinalis</name>
    <dbReference type="NCBI Taxonomy" id="2320100"/>
    <lineage>
        <taxon>Bacteria</taxon>
        <taxon>Bacillati</taxon>
        <taxon>Bacillota</taxon>
        <taxon>Clostridia</taxon>
        <taxon>Lachnospirales</taxon>
        <taxon>Lachnospiraceae</taxon>
        <taxon>Parablautia</taxon>
    </lineage>
</organism>
<evidence type="ECO:0000313" key="4">
    <source>
        <dbReference type="Proteomes" id="UP000280696"/>
    </source>
</evidence>
<reference evidence="3 4" key="1">
    <citation type="submission" date="2018-09" db="EMBL/GenBank/DDBJ databases">
        <title>Murine metabolic-syndrome-specific gut microbial biobank.</title>
        <authorList>
            <person name="Liu C."/>
        </authorList>
    </citation>
    <scope>NUCLEOTIDE SEQUENCE [LARGE SCALE GENOMIC DNA]</scope>
    <source>
        <strain evidence="3 4">0.1xD8-82</strain>
    </source>
</reference>
<dbReference type="Pfam" id="PF02026">
    <property type="entry name" value="RyR"/>
    <property type="match status" value="1"/>
</dbReference>
<feature type="transmembrane region" description="Helical" evidence="1">
    <location>
        <begin position="12"/>
        <end position="32"/>
    </location>
</feature>